<evidence type="ECO:0000256" key="2">
    <source>
        <dbReference type="PROSITE-ProRule" id="PRU00169"/>
    </source>
</evidence>
<organism evidence="5 6">
    <name type="scientific">Paramecium sonneborni</name>
    <dbReference type="NCBI Taxonomy" id="65129"/>
    <lineage>
        <taxon>Eukaryota</taxon>
        <taxon>Sar</taxon>
        <taxon>Alveolata</taxon>
        <taxon>Ciliophora</taxon>
        <taxon>Intramacronucleata</taxon>
        <taxon>Oligohymenophorea</taxon>
        <taxon>Peniculida</taxon>
        <taxon>Parameciidae</taxon>
        <taxon>Paramecium</taxon>
    </lineage>
</organism>
<dbReference type="SMART" id="SM00387">
    <property type="entry name" value="HATPase_c"/>
    <property type="match status" value="1"/>
</dbReference>
<keyword evidence="6" id="KW-1185">Reference proteome</keyword>
<dbReference type="InterPro" id="IPR003594">
    <property type="entry name" value="HATPase_dom"/>
</dbReference>
<gene>
    <name evidence="5" type="ORF">PSON_ATCC_30995.1.T1270162</name>
</gene>
<dbReference type="CDD" id="cd17546">
    <property type="entry name" value="REC_hyHK_CKI1_RcsC-like"/>
    <property type="match status" value="1"/>
</dbReference>
<dbReference type="GO" id="GO:0000160">
    <property type="term" value="P:phosphorelay signal transduction system"/>
    <property type="evidence" value="ECO:0007669"/>
    <property type="project" value="InterPro"/>
</dbReference>
<accession>A0A8S1QZY1</accession>
<dbReference type="PROSITE" id="PS50109">
    <property type="entry name" value="HIS_KIN"/>
    <property type="match status" value="1"/>
</dbReference>
<dbReference type="Pfam" id="PF02518">
    <property type="entry name" value="HATPase_c"/>
    <property type="match status" value="1"/>
</dbReference>
<dbReference type="Pfam" id="PF00072">
    <property type="entry name" value="Response_reg"/>
    <property type="match status" value="1"/>
</dbReference>
<protein>
    <submittedName>
        <fullName evidence="5">Uncharacterized protein</fullName>
    </submittedName>
</protein>
<evidence type="ECO:0000313" key="5">
    <source>
        <dbReference type="EMBL" id="CAD8120703.1"/>
    </source>
</evidence>
<evidence type="ECO:0000256" key="1">
    <source>
        <dbReference type="ARBA" id="ARBA00022553"/>
    </source>
</evidence>
<evidence type="ECO:0000313" key="6">
    <source>
        <dbReference type="Proteomes" id="UP000692954"/>
    </source>
</evidence>
<comment type="caution">
    <text evidence="5">The sequence shown here is derived from an EMBL/GenBank/DDBJ whole genome shotgun (WGS) entry which is preliminary data.</text>
</comment>
<feature type="modified residue" description="4-aspartylphosphate" evidence="2">
    <location>
        <position position="432"/>
    </location>
</feature>
<dbReference type="OrthoDB" id="303614at2759"/>
<dbReference type="InterPro" id="IPR005467">
    <property type="entry name" value="His_kinase_dom"/>
</dbReference>
<evidence type="ECO:0000259" key="3">
    <source>
        <dbReference type="PROSITE" id="PS50109"/>
    </source>
</evidence>
<dbReference type="InterPro" id="IPR001789">
    <property type="entry name" value="Sig_transdc_resp-reg_receiver"/>
</dbReference>
<dbReference type="InterPro" id="IPR050956">
    <property type="entry name" value="2C_system_His_kinase"/>
</dbReference>
<keyword evidence="1 2" id="KW-0597">Phosphoprotein</keyword>
<dbReference type="PANTHER" id="PTHR43719:SF28">
    <property type="entry name" value="PEROXIDE STRESS-ACTIVATED HISTIDINE KINASE MAK1-RELATED"/>
    <property type="match status" value="1"/>
</dbReference>
<feature type="domain" description="Response regulatory" evidence="4">
    <location>
        <begin position="383"/>
        <end position="501"/>
    </location>
</feature>
<dbReference type="Proteomes" id="UP000692954">
    <property type="component" value="Unassembled WGS sequence"/>
</dbReference>
<proteinExistence type="predicted"/>
<dbReference type="AlphaFoldDB" id="A0A8S1QZY1"/>
<name>A0A8S1QZY1_9CILI</name>
<sequence length="705" mass="82840">MINSQLPKCKILECQTSFGDHYMIELFNYNDNIGMTFVDLYECREYWERKVTKQLMSQLFRSFSHEFSTSLNCIRILAESALEDIDDDYFAINIIQPILNSCYILNSIVQDVRDFSLILSKNFIFTVQIQNIYLLINEVADLYRQQLSMKGVDLNIKMNEIYIHTDGQRFKQVLNNLLSNAQKFTFHGNITICLSELIVRDQVFVKVCVSDTGSGMNQETQSKLKEFLNQPHKRQSNFNYGLGLMISNSICNGLSPNYESGIHFESKNQNGSTFWFFLEDLKMLETPDLISKRTIKYNKIISSGRSILEQSFLISPSDKKRQSSFTFSLKGKQKLIDKNSENFSEPDETISAPYIFRETKKPKKFKHSPLDQVANESTENGVKILIVDDEFVNIYALTTMLSRLNIKCDQAHNGQEGLDKFKSHYYQVILMDIEMPIMNGIQATILIIDYCSSVDIDPPIIIAQTAYTDMQTKQMCKEAGMDYFYKNLLAQMKLNKFYKQLSCYNEQKIIVITDISPTLLLSKQLDKYQYLDQRRELDNIKQNDKYENYNRYDLAVGQQRLNCCIGQIIFTKIFQKFTVCYYMQLRIISSYLKTRYYHTKQIERDLSLINQNFLNHDLLNRVMVNIYPTLLEQHSCIQFFIMKLMNIIIIKFDRQFVDVQNDRSFDLILNIKMSYRNYQIIIRAKQIENPKKRIKNRVNKMSEYL</sequence>
<dbReference type="EMBL" id="CAJJDN010000127">
    <property type="protein sequence ID" value="CAD8120703.1"/>
    <property type="molecule type" value="Genomic_DNA"/>
</dbReference>
<dbReference type="PROSITE" id="PS50110">
    <property type="entry name" value="RESPONSE_REGULATORY"/>
    <property type="match status" value="1"/>
</dbReference>
<dbReference type="SMART" id="SM00448">
    <property type="entry name" value="REC"/>
    <property type="match status" value="1"/>
</dbReference>
<feature type="domain" description="Histidine kinase" evidence="3">
    <location>
        <begin position="62"/>
        <end position="282"/>
    </location>
</feature>
<reference evidence="5" key="1">
    <citation type="submission" date="2021-01" db="EMBL/GenBank/DDBJ databases">
        <authorList>
            <consortium name="Genoscope - CEA"/>
            <person name="William W."/>
        </authorList>
    </citation>
    <scope>NUCLEOTIDE SEQUENCE</scope>
</reference>
<evidence type="ECO:0000259" key="4">
    <source>
        <dbReference type="PROSITE" id="PS50110"/>
    </source>
</evidence>
<dbReference type="PANTHER" id="PTHR43719">
    <property type="entry name" value="TWO-COMPONENT HISTIDINE KINASE"/>
    <property type="match status" value="1"/>
</dbReference>